<gene>
    <name evidence="1" type="ORF">OIU79_008594</name>
</gene>
<dbReference type="AlphaFoldDB" id="A0A9Q0TIR5"/>
<name>A0A9Q0TIR5_SALPP</name>
<protein>
    <submittedName>
        <fullName evidence="1">Uncharacterized protein</fullName>
    </submittedName>
</protein>
<keyword evidence="2" id="KW-1185">Reference proteome</keyword>
<sequence>MLVNYLETQNHSTGLVDFHGANNAGEYREILRSGVGDTLLVGVLDLFCSVHRKDIILSTGQWICHPVLTTPSFLIPHPVFFLHEQVYSDQIHHWSGGWFLITVSEAVTVEDAASTGISEKAIAKTAVDLSRQSIAEA</sequence>
<dbReference type="EMBL" id="JAPFFK010000015">
    <property type="protein sequence ID" value="KAJ6712401.1"/>
    <property type="molecule type" value="Genomic_DNA"/>
</dbReference>
<reference evidence="1" key="2">
    <citation type="journal article" date="2023" name="Int. J. Mol. Sci.">
        <title>De Novo Assembly and Annotation of 11 Diverse Shrub Willow (Salix) Genomes Reveals Novel Gene Organization in Sex-Linked Regions.</title>
        <authorList>
            <person name="Hyden B."/>
            <person name="Feng K."/>
            <person name="Yates T.B."/>
            <person name="Jawdy S."/>
            <person name="Cereghino C."/>
            <person name="Smart L.B."/>
            <person name="Muchero W."/>
        </authorList>
    </citation>
    <scope>NUCLEOTIDE SEQUENCE</scope>
    <source>
        <tissue evidence="1">Shoot tip</tissue>
    </source>
</reference>
<evidence type="ECO:0000313" key="1">
    <source>
        <dbReference type="EMBL" id="KAJ6712401.1"/>
    </source>
</evidence>
<accession>A0A9Q0TIR5</accession>
<evidence type="ECO:0000313" key="2">
    <source>
        <dbReference type="Proteomes" id="UP001151532"/>
    </source>
</evidence>
<dbReference type="Proteomes" id="UP001151532">
    <property type="component" value="Chromosome 1"/>
</dbReference>
<proteinExistence type="predicted"/>
<reference evidence="1" key="1">
    <citation type="submission" date="2022-11" db="EMBL/GenBank/DDBJ databases">
        <authorList>
            <person name="Hyden B.L."/>
            <person name="Feng K."/>
            <person name="Yates T."/>
            <person name="Jawdy S."/>
            <person name="Smart L.B."/>
            <person name="Muchero W."/>
        </authorList>
    </citation>
    <scope>NUCLEOTIDE SEQUENCE</scope>
    <source>
        <tissue evidence="1">Shoot tip</tissue>
    </source>
</reference>
<organism evidence="1 2">
    <name type="scientific">Salix purpurea</name>
    <name type="common">Purple osier willow</name>
    <dbReference type="NCBI Taxonomy" id="77065"/>
    <lineage>
        <taxon>Eukaryota</taxon>
        <taxon>Viridiplantae</taxon>
        <taxon>Streptophyta</taxon>
        <taxon>Embryophyta</taxon>
        <taxon>Tracheophyta</taxon>
        <taxon>Spermatophyta</taxon>
        <taxon>Magnoliopsida</taxon>
        <taxon>eudicotyledons</taxon>
        <taxon>Gunneridae</taxon>
        <taxon>Pentapetalae</taxon>
        <taxon>rosids</taxon>
        <taxon>fabids</taxon>
        <taxon>Malpighiales</taxon>
        <taxon>Salicaceae</taxon>
        <taxon>Saliceae</taxon>
        <taxon>Salix</taxon>
    </lineage>
</organism>
<comment type="caution">
    <text evidence="1">The sequence shown here is derived from an EMBL/GenBank/DDBJ whole genome shotgun (WGS) entry which is preliminary data.</text>
</comment>